<dbReference type="STRING" id="484498.SAMN05421686_104184"/>
<protein>
    <submittedName>
        <fullName evidence="6">N-ethylmaleimide reductase</fullName>
    </submittedName>
</protein>
<evidence type="ECO:0000256" key="2">
    <source>
        <dbReference type="ARBA" id="ARBA00005979"/>
    </source>
</evidence>
<feature type="domain" description="NADH:flavin oxidoreductase/NADH oxidase N-terminal" evidence="5">
    <location>
        <begin position="11"/>
        <end position="338"/>
    </location>
</feature>
<dbReference type="RefSeq" id="WP_076515040.1">
    <property type="nucleotide sequence ID" value="NZ_FTOH01000004.1"/>
</dbReference>
<evidence type="ECO:0000256" key="3">
    <source>
        <dbReference type="ARBA" id="ARBA00023002"/>
    </source>
</evidence>
<dbReference type="GO" id="GO:0010181">
    <property type="term" value="F:FMN binding"/>
    <property type="evidence" value="ECO:0007669"/>
    <property type="project" value="InterPro"/>
</dbReference>
<feature type="region of interest" description="Disordered" evidence="4">
    <location>
        <begin position="335"/>
        <end position="364"/>
    </location>
</feature>
<evidence type="ECO:0000256" key="4">
    <source>
        <dbReference type="SAM" id="MobiDB-lite"/>
    </source>
</evidence>
<evidence type="ECO:0000259" key="5">
    <source>
        <dbReference type="Pfam" id="PF00724"/>
    </source>
</evidence>
<comment type="similarity">
    <text evidence="2">Belongs to the NADH:flavin oxidoreductase/NADH oxidase family.</text>
</comment>
<keyword evidence="3" id="KW-0560">Oxidoreductase</keyword>
<dbReference type="InterPro" id="IPR045247">
    <property type="entry name" value="Oye-like"/>
</dbReference>
<dbReference type="SUPFAM" id="SSF51395">
    <property type="entry name" value="FMN-linked oxidoreductases"/>
    <property type="match status" value="1"/>
</dbReference>
<dbReference type="GO" id="GO:0005829">
    <property type="term" value="C:cytosol"/>
    <property type="evidence" value="ECO:0007669"/>
    <property type="project" value="UniProtKB-ARBA"/>
</dbReference>
<evidence type="ECO:0000313" key="6">
    <source>
        <dbReference type="EMBL" id="SIS76590.1"/>
    </source>
</evidence>
<dbReference type="Proteomes" id="UP000185639">
    <property type="component" value="Unassembled WGS sequence"/>
</dbReference>
<comment type="cofactor">
    <cofactor evidence="1">
        <name>FMN</name>
        <dbReference type="ChEBI" id="CHEBI:58210"/>
    </cofactor>
</comment>
<dbReference type="EMBL" id="FTOH01000004">
    <property type="protein sequence ID" value="SIS76590.1"/>
    <property type="molecule type" value="Genomic_DNA"/>
</dbReference>
<dbReference type="PANTHER" id="PTHR22893">
    <property type="entry name" value="NADH OXIDOREDUCTASE-RELATED"/>
    <property type="match status" value="1"/>
</dbReference>
<dbReference type="InterPro" id="IPR013785">
    <property type="entry name" value="Aldolase_TIM"/>
</dbReference>
<dbReference type="FunFam" id="3.20.20.70:FF:000059">
    <property type="entry name" value="N-ethylmaleimide reductase, FMN-linked"/>
    <property type="match status" value="1"/>
</dbReference>
<dbReference type="OrthoDB" id="8523426at2"/>
<gene>
    <name evidence="6" type="ORF">SAMN05421686_104184</name>
</gene>
<dbReference type="Pfam" id="PF00724">
    <property type="entry name" value="Oxidored_FMN"/>
    <property type="match status" value="1"/>
</dbReference>
<evidence type="ECO:0000256" key="1">
    <source>
        <dbReference type="ARBA" id="ARBA00001917"/>
    </source>
</evidence>
<accession>A0A1N7LRW3</accession>
<dbReference type="AlphaFoldDB" id="A0A1N7LRW3"/>
<dbReference type="InterPro" id="IPR001155">
    <property type="entry name" value="OxRdtase_FMN_N"/>
</dbReference>
<dbReference type="CDD" id="cd02933">
    <property type="entry name" value="OYE_like_FMN"/>
    <property type="match status" value="1"/>
</dbReference>
<dbReference type="Gene3D" id="3.20.20.70">
    <property type="entry name" value="Aldolase class I"/>
    <property type="match status" value="1"/>
</dbReference>
<dbReference type="GO" id="GO:0016628">
    <property type="term" value="F:oxidoreductase activity, acting on the CH-CH group of donors, NAD or NADP as acceptor"/>
    <property type="evidence" value="ECO:0007669"/>
    <property type="project" value="UniProtKB-ARBA"/>
</dbReference>
<evidence type="ECO:0000313" key="7">
    <source>
        <dbReference type="Proteomes" id="UP000185639"/>
    </source>
</evidence>
<reference evidence="7" key="1">
    <citation type="submission" date="2017-01" db="EMBL/GenBank/DDBJ databases">
        <authorList>
            <person name="Varghese N."/>
            <person name="Submissions S."/>
        </authorList>
    </citation>
    <scope>NUCLEOTIDE SEQUENCE [LARGE SCALE GENOMIC DNA]</scope>
    <source>
        <strain evidence="7">DSM 24913</strain>
    </source>
</reference>
<dbReference type="PANTHER" id="PTHR22893:SF98">
    <property type="entry name" value="OXIDOREDUCTASE"/>
    <property type="match status" value="1"/>
</dbReference>
<keyword evidence="7" id="KW-1185">Reference proteome</keyword>
<name>A0A1N7LRW3_9GAMM</name>
<organism evidence="6 7">
    <name type="scientific">Thalassolituus maritimus</name>
    <dbReference type="NCBI Taxonomy" id="484498"/>
    <lineage>
        <taxon>Bacteria</taxon>
        <taxon>Pseudomonadati</taxon>
        <taxon>Pseudomonadota</taxon>
        <taxon>Gammaproteobacteria</taxon>
        <taxon>Oceanospirillales</taxon>
        <taxon>Oceanospirillaceae</taxon>
        <taxon>Thalassolituus</taxon>
    </lineage>
</organism>
<proteinExistence type="inferred from homology"/>
<sequence length="364" mass="40102">MSTSASTTNTLFKPLNLGSLEIPNRIIMAPLTRCRAINHLPNELMREYYTQRASAGLIITECTMVTPQTSAFASEPGIYSDEQVAEWKKITDSVHAAGGRIFMQIWHAGRAVHPELNDGKPAVSASPIAIEGGSTTPEGQFEYQKPEALTEDQIQDLVNDFRKGAENAKKAGFDGVEVHGANGYLLDQFLRDGANNRDDNYGGSWHNQVRFLTEVLDAVCEVFTPHRVGVRFSPLNSFNDMKDSDPVALVKYLAAHLNPKDLAYVHLMRADFLGEQKADVVTPFRSLYNGQVILNMGYSPEEAADTVDSHNADAIAFGTAFLANPDLPERIRQGAELNEPDPNTFYTQDEKGYTDYPALEAAEA</sequence>